<feature type="compositionally biased region" description="Polar residues" evidence="1">
    <location>
        <begin position="24"/>
        <end position="39"/>
    </location>
</feature>
<feature type="compositionally biased region" description="Polar residues" evidence="1">
    <location>
        <begin position="100"/>
        <end position="127"/>
    </location>
</feature>
<dbReference type="AlphaFoldDB" id="A0AAD5V9G7"/>
<dbReference type="CDD" id="cd00167">
    <property type="entry name" value="SANT"/>
    <property type="match status" value="1"/>
</dbReference>
<feature type="compositionally biased region" description="Polar residues" evidence="1">
    <location>
        <begin position="174"/>
        <end position="183"/>
    </location>
</feature>
<dbReference type="GO" id="GO:0000126">
    <property type="term" value="C:transcription factor TFIIIB complex"/>
    <property type="evidence" value="ECO:0007669"/>
    <property type="project" value="TreeGrafter"/>
</dbReference>
<sequence length="685" mass="74025">MSTRVQKGSTVFRPIAKPRARQVSAPSTQEAHHASTSGASKPLEPLVESSDEISRSLGASASLHPPQPPQFTSTLPRFGGKGELSVDAPHPVSQALAQPVSHSASQPVVQNPAQTATTARDTLSQPPTIAVSIGRPPSVHVQAQLPAHVARSDAFPIPTSTPIPTPIAIPSSSDLRPTDTSTRVPHPVEVNPPSGSTAPSTLNDVVQIDPALLEAVVTALQHVEGTQTTQPTVAHPGESPAPQVLEAVAGEEAQTSNTQPPESQPSKPPRKRTRKSTQTSNAERKEGSDEQDTEAPPKKKRVTRKRVRSATTEPSNTEDNEESPGSPTQRKRKKSSTPKRGRKSRPPSPPPFDANADPGEDLDPTAVTMGALCDDPGRGRISSKAAQILTNHATWRTANREKRARMRAIMEARKYGRDLEAEEENAASAAKTAAGSPAPNEGTSTAAVVDETQDQPDTSSGAHGFDYSQEITTSRYNVQVRIGPNGETIIDEDSLFVDRNQEDDTADYTHIEESDTSKFVNSSTYSKKLRGSRWSSEETELFFDALSQFGENYELISYVLPGRDRKACKNKFKAEDRKNPARITHCLNNRRPYGTIINTSLSLVVSDLLYNPDIQTLSRMTGKDFSGPTPVIRTPTPQALPEEPPEPEPVKPAPTRKKRRTPAAEDGLEIVGNLSDIEKDDDFES</sequence>
<dbReference type="PANTHER" id="PTHR22929:SF0">
    <property type="entry name" value="TRANSCRIPTION FACTOR TFIIIB COMPONENT B'' HOMOLOG"/>
    <property type="match status" value="1"/>
</dbReference>
<evidence type="ECO:0000313" key="3">
    <source>
        <dbReference type="EMBL" id="KAJ3489588.1"/>
    </source>
</evidence>
<dbReference type="Pfam" id="PF15963">
    <property type="entry name" value="Myb_DNA-bind_7"/>
    <property type="match status" value="1"/>
</dbReference>
<dbReference type="InterPro" id="IPR009057">
    <property type="entry name" value="Homeodomain-like_sf"/>
</dbReference>
<comment type="caution">
    <text evidence="3">The sequence shown here is derived from an EMBL/GenBank/DDBJ whole genome shotgun (WGS) entry which is preliminary data.</text>
</comment>
<dbReference type="EMBL" id="JANAWD010000042">
    <property type="protein sequence ID" value="KAJ3489588.1"/>
    <property type="molecule type" value="Genomic_DNA"/>
</dbReference>
<organism evidence="3 4">
    <name type="scientific">Meripilus lineatus</name>
    <dbReference type="NCBI Taxonomy" id="2056292"/>
    <lineage>
        <taxon>Eukaryota</taxon>
        <taxon>Fungi</taxon>
        <taxon>Dikarya</taxon>
        <taxon>Basidiomycota</taxon>
        <taxon>Agaricomycotina</taxon>
        <taxon>Agaricomycetes</taxon>
        <taxon>Polyporales</taxon>
        <taxon>Meripilaceae</taxon>
        <taxon>Meripilus</taxon>
    </lineage>
</organism>
<feature type="region of interest" description="Disordered" evidence="1">
    <location>
        <begin position="620"/>
        <end position="685"/>
    </location>
</feature>
<evidence type="ECO:0000313" key="4">
    <source>
        <dbReference type="Proteomes" id="UP001212997"/>
    </source>
</evidence>
<dbReference type="SMART" id="SM00717">
    <property type="entry name" value="SANT"/>
    <property type="match status" value="1"/>
</dbReference>
<dbReference type="PROSITE" id="PS50090">
    <property type="entry name" value="MYB_LIKE"/>
    <property type="match status" value="1"/>
</dbReference>
<name>A0AAD5V9G7_9APHY</name>
<feature type="region of interest" description="Disordered" evidence="1">
    <location>
        <begin position="152"/>
        <end position="203"/>
    </location>
</feature>
<dbReference type="PANTHER" id="PTHR22929">
    <property type="entry name" value="RNA POLYMERASE III TRANSCRIPTION INITIATION FACTOR B"/>
    <property type="match status" value="1"/>
</dbReference>
<feature type="compositionally biased region" description="Polar residues" evidence="1">
    <location>
        <begin position="193"/>
        <end position="203"/>
    </location>
</feature>
<protein>
    <recommendedName>
        <fullName evidence="2">Myb-like domain-containing protein</fullName>
    </recommendedName>
</protein>
<accession>A0AAD5V9G7</accession>
<dbReference type="InterPro" id="IPR039467">
    <property type="entry name" value="TFIIIB_B''_Myb"/>
</dbReference>
<gene>
    <name evidence="3" type="ORF">NLI96_g2001</name>
</gene>
<feature type="region of interest" description="Disordered" evidence="1">
    <location>
        <begin position="414"/>
        <end position="444"/>
    </location>
</feature>
<dbReference type="InterPro" id="IPR001005">
    <property type="entry name" value="SANT/Myb"/>
</dbReference>
<feature type="compositionally biased region" description="Basic residues" evidence="1">
    <location>
        <begin position="298"/>
        <end position="308"/>
    </location>
</feature>
<proteinExistence type="predicted"/>
<feature type="compositionally biased region" description="Basic residues" evidence="1">
    <location>
        <begin position="329"/>
        <end position="345"/>
    </location>
</feature>
<feature type="region of interest" description="Disordered" evidence="1">
    <location>
        <begin position="223"/>
        <end position="385"/>
    </location>
</feature>
<evidence type="ECO:0000256" key="1">
    <source>
        <dbReference type="SAM" id="MobiDB-lite"/>
    </source>
</evidence>
<feature type="domain" description="Myb-like" evidence="2">
    <location>
        <begin position="526"/>
        <end position="573"/>
    </location>
</feature>
<dbReference type="Proteomes" id="UP001212997">
    <property type="component" value="Unassembled WGS sequence"/>
</dbReference>
<dbReference type="Gene3D" id="1.10.10.60">
    <property type="entry name" value="Homeodomain-like"/>
    <property type="match status" value="1"/>
</dbReference>
<reference evidence="3" key="1">
    <citation type="submission" date="2022-07" db="EMBL/GenBank/DDBJ databases">
        <title>Genome Sequence of Physisporinus lineatus.</title>
        <authorList>
            <person name="Buettner E."/>
        </authorList>
    </citation>
    <scope>NUCLEOTIDE SEQUENCE</scope>
    <source>
        <strain evidence="3">VT162</strain>
    </source>
</reference>
<feature type="region of interest" description="Disordered" evidence="1">
    <location>
        <begin position="1"/>
        <end position="135"/>
    </location>
</feature>
<keyword evidence="4" id="KW-1185">Reference proteome</keyword>
<dbReference type="SUPFAM" id="SSF46689">
    <property type="entry name" value="Homeodomain-like"/>
    <property type="match status" value="1"/>
</dbReference>
<evidence type="ECO:0000259" key="2">
    <source>
        <dbReference type="PROSITE" id="PS50090"/>
    </source>
</evidence>
<dbReference type="GO" id="GO:0001156">
    <property type="term" value="F:TFIIIC-class transcription factor complex binding"/>
    <property type="evidence" value="ECO:0007669"/>
    <property type="project" value="TreeGrafter"/>
</dbReference>
<dbReference type="GO" id="GO:0070898">
    <property type="term" value="P:RNA polymerase III preinitiation complex assembly"/>
    <property type="evidence" value="ECO:0007669"/>
    <property type="project" value="TreeGrafter"/>
</dbReference>